<dbReference type="Proteomes" id="UP000437709">
    <property type="component" value="Unassembled WGS sequence"/>
</dbReference>
<dbReference type="OrthoDB" id="3368165at2"/>
<dbReference type="InterPro" id="IPR020835">
    <property type="entry name" value="Catalase_sf"/>
</dbReference>
<comment type="caution">
    <text evidence="3">The sequence shown here is derived from an EMBL/GenBank/DDBJ whole genome shotgun (WGS) entry which is preliminary data.</text>
</comment>
<sequence length="271" mass="28882">MPETSTTTSEPRAAVRTRASQLDAPMVRAAGAAAAAAGGVVLGVVVAGIAVLRRAKPLHPRGAVVRATVHLHSRPPELGIALGTPGRRDAVVRFSRAVGLPAGWPDIQGLAIRLPRDEGPVDVLLASTGRGPLSRYVLTPRRTPHDGACSTLMPYRGPRGPVLIGAEPSDDPRIFVLEWATLRGPWRTFATLECATAQAAGTDAAIRFDPVEHHPDGLVSYPWAARLRRHAYRWARSLAPALPRSAGTRHVIRGAGQSPSPARSSRWSARR</sequence>
<name>A0A6N7EFT7_9MICO</name>
<keyword evidence="2" id="KW-0472">Membrane</keyword>
<evidence type="ECO:0000313" key="4">
    <source>
        <dbReference type="Proteomes" id="UP000437709"/>
    </source>
</evidence>
<evidence type="ECO:0000256" key="1">
    <source>
        <dbReference type="SAM" id="MobiDB-lite"/>
    </source>
</evidence>
<keyword evidence="2" id="KW-0812">Transmembrane</keyword>
<accession>A0A6N7EFT7</accession>
<organism evidence="3 4">
    <name type="scientific">Georgenia subflava</name>
    <dbReference type="NCBI Taxonomy" id="1622177"/>
    <lineage>
        <taxon>Bacteria</taxon>
        <taxon>Bacillati</taxon>
        <taxon>Actinomycetota</taxon>
        <taxon>Actinomycetes</taxon>
        <taxon>Micrococcales</taxon>
        <taxon>Bogoriellaceae</taxon>
        <taxon>Georgenia</taxon>
    </lineage>
</organism>
<dbReference type="GO" id="GO:0020037">
    <property type="term" value="F:heme binding"/>
    <property type="evidence" value="ECO:0007669"/>
    <property type="project" value="InterPro"/>
</dbReference>
<dbReference type="SUPFAM" id="SSF56634">
    <property type="entry name" value="Heme-dependent catalase-like"/>
    <property type="match status" value="1"/>
</dbReference>
<proteinExistence type="predicted"/>
<keyword evidence="2" id="KW-1133">Transmembrane helix</keyword>
<dbReference type="EMBL" id="WHPC01000023">
    <property type="protein sequence ID" value="MPV36989.1"/>
    <property type="molecule type" value="Genomic_DNA"/>
</dbReference>
<reference evidence="3 4" key="1">
    <citation type="submission" date="2019-10" db="EMBL/GenBank/DDBJ databases">
        <title>Georgenia wutianyii sp. nov. and Georgenia yuyongxinii sp. nov. isolated from plateau pika (Ochotona curzoniae) in the Qinghai-Tibet plateau of China.</title>
        <authorList>
            <person name="Tian Z."/>
        </authorList>
    </citation>
    <scope>NUCLEOTIDE SEQUENCE [LARGE SCALE GENOMIC DNA]</scope>
    <source>
        <strain evidence="3 4">JCM 19765</strain>
    </source>
</reference>
<feature type="region of interest" description="Disordered" evidence="1">
    <location>
        <begin position="248"/>
        <end position="271"/>
    </location>
</feature>
<dbReference type="RefSeq" id="WP_152194139.1">
    <property type="nucleotide sequence ID" value="NZ_VUKD01000001.1"/>
</dbReference>
<evidence type="ECO:0000256" key="2">
    <source>
        <dbReference type="SAM" id="Phobius"/>
    </source>
</evidence>
<keyword evidence="4" id="KW-1185">Reference proteome</keyword>
<feature type="transmembrane region" description="Helical" evidence="2">
    <location>
        <begin position="29"/>
        <end position="52"/>
    </location>
</feature>
<protein>
    <recommendedName>
        <fullName evidence="5">Phosphodiesterase</fullName>
    </recommendedName>
</protein>
<evidence type="ECO:0008006" key="5">
    <source>
        <dbReference type="Google" id="ProtNLM"/>
    </source>
</evidence>
<dbReference type="AlphaFoldDB" id="A0A6N7EFT7"/>
<evidence type="ECO:0000313" key="3">
    <source>
        <dbReference type="EMBL" id="MPV36989.1"/>
    </source>
</evidence>
<gene>
    <name evidence="3" type="ORF">GB881_07970</name>
</gene>
<feature type="compositionally biased region" description="Low complexity" evidence="1">
    <location>
        <begin position="258"/>
        <end position="271"/>
    </location>
</feature>